<dbReference type="Pfam" id="PF00069">
    <property type="entry name" value="Pkinase"/>
    <property type="match status" value="1"/>
</dbReference>
<comment type="similarity">
    <text evidence="6">Belongs to the protein kinase superfamily.</text>
</comment>
<gene>
    <name evidence="9" type="ORF">URODEC1_LOCUS60770</name>
</gene>
<keyword evidence="1" id="KW-0808">Transferase</keyword>
<evidence type="ECO:0008006" key="11">
    <source>
        <dbReference type="Google" id="ProtNLM"/>
    </source>
</evidence>
<dbReference type="PROSITE" id="PS50011">
    <property type="entry name" value="PROTEIN_KINASE_DOM"/>
    <property type="match status" value="1"/>
</dbReference>
<dbReference type="InterPro" id="IPR008962">
    <property type="entry name" value="PapD-like_sf"/>
</dbReference>
<evidence type="ECO:0000256" key="2">
    <source>
        <dbReference type="ARBA" id="ARBA00022741"/>
    </source>
</evidence>
<name>A0ABC9B2S7_9POAL</name>
<dbReference type="GO" id="GO:0004674">
    <property type="term" value="F:protein serine/threonine kinase activity"/>
    <property type="evidence" value="ECO:0007669"/>
    <property type="project" value="UniProtKB-KW"/>
</dbReference>
<dbReference type="GO" id="GO:0005524">
    <property type="term" value="F:ATP binding"/>
    <property type="evidence" value="ECO:0007669"/>
    <property type="project" value="UniProtKB-UniRule"/>
</dbReference>
<dbReference type="InterPro" id="IPR011009">
    <property type="entry name" value="Kinase-like_dom_sf"/>
</dbReference>
<accession>A0ABC9B2S7</accession>
<dbReference type="InterPro" id="IPR000719">
    <property type="entry name" value="Prot_kinase_dom"/>
</dbReference>
<evidence type="ECO:0000256" key="1">
    <source>
        <dbReference type="ARBA" id="ARBA00022679"/>
    </source>
</evidence>
<dbReference type="EMBL" id="OZ075134">
    <property type="protein sequence ID" value="CAL4991702.1"/>
    <property type="molecule type" value="Genomic_DNA"/>
</dbReference>
<dbReference type="PANTHER" id="PTHR45707">
    <property type="entry name" value="C2 CALCIUM/LIPID-BINDING PLANT PHOSPHORIBOSYLTRANSFERASE FAMILY PROTEIN"/>
    <property type="match status" value="1"/>
</dbReference>
<keyword evidence="3" id="KW-0418">Kinase</keyword>
<keyword evidence="6" id="KW-0723">Serine/threonine-protein kinase</keyword>
<dbReference type="FunFam" id="1.10.510.10:FF:000625">
    <property type="entry name" value="Cysteine-rich receptor-like protein kinase 6"/>
    <property type="match status" value="1"/>
</dbReference>
<keyword evidence="10" id="KW-1185">Reference proteome</keyword>
<dbReference type="InterPro" id="IPR013783">
    <property type="entry name" value="Ig-like_fold"/>
</dbReference>
<dbReference type="PROSITE" id="PS00107">
    <property type="entry name" value="PROTEIN_KINASE_ATP"/>
    <property type="match status" value="1"/>
</dbReference>
<dbReference type="SMART" id="SM00220">
    <property type="entry name" value="S_TKc"/>
    <property type="match status" value="1"/>
</dbReference>
<dbReference type="Proteomes" id="UP001497457">
    <property type="component" value="Chromosome 24b"/>
</dbReference>
<proteinExistence type="inferred from homology"/>
<protein>
    <recommendedName>
        <fullName evidence="11">Protein kinase domain-containing protein</fullName>
    </recommendedName>
</protein>
<dbReference type="PANTHER" id="PTHR45707:SF56">
    <property type="entry name" value="OS11G0608700 PROTEIN"/>
    <property type="match status" value="1"/>
</dbReference>
<evidence type="ECO:0000256" key="4">
    <source>
        <dbReference type="ARBA" id="ARBA00022840"/>
    </source>
</evidence>
<dbReference type="Gene3D" id="3.30.200.20">
    <property type="entry name" value="Phosphorylase Kinase, domain 1"/>
    <property type="match status" value="1"/>
</dbReference>
<dbReference type="SUPFAM" id="SSF56112">
    <property type="entry name" value="Protein kinase-like (PK-like)"/>
    <property type="match status" value="1"/>
</dbReference>
<dbReference type="FunFam" id="3.30.200.20:FF:000465">
    <property type="entry name" value="Cysteine-rich receptor-like protein kinase 6"/>
    <property type="match status" value="1"/>
</dbReference>
<evidence type="ECO:0000256" key="6">
    <source>
        <dbReference type="RuleBase" id="RU000304"/>
    </source>
</evidence>
<evidence type="ECO:0000313" key="9">
    <source>
        <dbReference type="EMBL" id="CAL4991702.1"/>
    </source>
</evidence>
<keyword evidence="2 5" id="KW-0547">Nucleotide-binding</keyword>
<feature type="domain" description="MSP" evidence="8">
    <location>
        <begin position="332"/>
        <end position="451"/>
    </location>
</feature>
<dbReference type="InterPro" id="IPR000535">
    <property type="entry name" value="MSP_dom"/>
</dbReference>
<reference evidence="9" key="1">
    <citation type="submission" date="2024-10" db="EMBL/GenBank/DDBJ databases">
        <authorList>
            <person name="Ryan C."/>
        </authorList>
    </citation>
    <scope>NUCLEOTIDE SEQUENCE [LARGE SCALE GENOMIC DNA]</scope>
</reference>
<dbReference type="InterPro" id="IPR008271">
    <property type="entry name" value="Ser/Thr_kinase_AS"/>
</dbReference>
<dbReference type="Gene3D" id="2.60.40.10">
    <property type="entry name" value="Immunoglobulins"/>
    <property type="match status" value="1"/>
</dbReference>
<organism evidence="9 10">
    <name type="scientific">Urochloa decumbens</name>
    <dbReference type="NCBI Taxonomy" id="240449"/>
    <lineage>
        <taxon>Eukaryota</taxon>
        <taxon>Viridiplantae</taxon>
        <taxon>Streptophyta</taxon>
        <taxon>Embryophyta</taxon>
        <taxon>Tracheophyta</taxon>
        <taxon>Spermatophyta</taxon>
        <taxon>Magnoliopsida</taxon>
        <taxon>Liliopsida</taxon>
        <taxon>Poales</taxon>
        <taxon>Poaceae</taxon>
        <taxon>PACMAD clade</taxon>
        <taxon>Panicoideae</taxon>
        <taxon>Panicodae</taxon>
        <taxon>Paniceae</taxon>
        <taxon>Melinidinae</taxon>
        <taxon>Urochloa</taxon>
    </lineage>
</organism>
<dbReference type="SUPFAM" id="SSF49354">
    <property type="entry name" value="PapD-like"/>
    <property type="match status" value="1"/>
</dbReference>
<evidence type="ECO:0000313" key="10">
    <source>
        <dbReference type="Proteomes" id="UP001497457"/>
    </source>
</evidence>
<evidence type="ECO:0000259" key="7">
    <source>
        <dbReference type="PROSITE" id="PS50011"/>
    </source>
</evidence>
<dbReference type="PROSITE" id="PS50202">
    <property type="entry name" value="MSP"/>
    <property type="match status" value="1"/>
</dbReference>
<dbReference type="Pfam" id="PF00635">
    <property type="entry name" value="Motile_Sperm"/>
    <property type="match status" value="1"/>
</dbReference>
<feature type="domain" description="Protein kinase" evidence="7">
    <location>
        <begin position="28"/>
        <end position="322"/>
    </location>
</feature>
<dbReference type="InterPro" id="IPR017441">
    <property type="entry name" value="Protein_kinase_ATP_BS"/>
</dbReference>
<sequence>MENKSHRATTEMPRDLTFKLLEDITNKFSEEHKVGKGGYGEVYKGVLQSGEVIAVKKLFHQQGLDDVQFEKEFNNLMRVQHHNIIRLVGYCYETRHKHIEVNGKYHFAEIAERALCFEYLQQGSLTNHLSDESCGLDWDTRYKIIKGICEGLNYLHNGSKDNHMYHLDLKPENILLDTKMKPKIADFGLSRLFGTTQTHITKNYAGTIGYVPPEYIDKRQISKKYDVFSLGIIIIQIRAGPLGYSRSAEMPSQQFIDLVHENWKNRCQTTPKHKSLEADSLEVKMCIEMALRCVEPDRARRPSITEVIDKLNEIESLKLPLLGQTSDPPKGRVEIDPLELRFPFEPNKEISCVLQLMNKSDDFAAFSAKTNKSKYYTQPDKGIMSPWSKRYIVATMRAQDGAPSDMQCTDLFIVQNASVSEGLADSDINEQLFTKVAPNVVDEVKLPIVYVPLP</sequence>
<dbReference type="AlphaFoldDB" id="A0ABC9B2S7"/>
<evidence type="ECO:0000256" key="3">
    <source>
        <dbReference type="ARBA" id="ARBA00022777"/>
    </source>
</evidence>
<feature type="binding site" evidence="5">
    <location>
        <position position="57"/>
    </location>
    <ligand>
        <name>ATP</name>
        <dbReference type="ChEBI" id="CHEBI:30616"/>
    </ligand>
</feature>
<evidence type="ECO:0000256" key="5">
    <source>
        <dbReference type="PROSITE-ProRule" id="PRU10141"/>
    </source>
</evidence>
<evidence type="ECO:0000259" key="8">
    <source>
        <dbReference type="PROSITE" id="PS50202"/>
    </source>
</evidence>
<dbReference type="PROSITE" id="PS00108">
    <property type="entry name" value="PROTEIN_KINASE_ST"/>
    <property type="match status" value="1"/>
</dbReference>
<keyword evidence="4 5" id="KW-0067">ATP-binding</keyword>
<dbReference type="Gene3D" id="1.10.510.10">
    <property type="entry name" value="Transferase(Phosphotransferase) domain 1"/>
    <property type="match status" value="1"/>
</dbReference>